<comment type="cofactor">
    <cofactor evidence="15 17">
        <name>Zn(2+)</name>
        <dbReference type="ChEBI" id="CHEBI:29105"/>
    </cofactor>
    <text evidence="15 17">Binds 1 zinc ion per subunit.</text>
</comment>
<evidence type="ECO:0000256" key="12">
    <source>
        <dbReference type="ARBA" id="ARBA00023049"/>
    </source>
</evidence>
<evidence type="ECO:0000256" key="5">
    <source>
        <dbReference type="ARBA" id="ARBA00014713"/>
    </source>
</evidence>
<evidence type="ECO:0000256" key="16">
    <source>
        <dbReference type="PIRSR" id="PIRSR007828-1"/>
    </source>
</evidence>
<evidence type="ECO:0000313" key="18">
    <source>
        <dbReference type="EMBL" id="KAG8197481.1"/>
    </source>
</evidence>
<dbReference type="AlphaFoldDB" id="A0AAV6VMU0"/>
<keyword evidence="19" id="KW-1185">Reference proteome</keyword>
<keyword evidence="9 15" id="KW-0479">Metal-binding</keyword>
<evidence type="ECO:0000256" key="15">
    <source>
        <dbReference type="PIRNR" id="PIRNR007828"/>
    </source>
</evidence>
<feature type="binding site" evidence="17">
    <location>
        <position position="449"/>
    </location>
    <ligand>
        <name>Zn(2+)</name>
        <dbReference type="ChEBI" id="CHEBI:29105"/>
        <note>catalytic</note>
    </ligand>
</feature>
<evidence type="ECO:0000313" key="19">
    <source>
        <dbReference type="Proteomes" id="UP000827092"/>
    </source>
</evidence>
<keyword evidence="11 15" id="KW-0862">Zinc</keyword>
<dbReference type="FunFam" id="3.30.540.30:FF:000008">
    <property type="entry name" value="Dipeptidyl peptidase 3"/>
    <property type="match status" value="1"/>
</dbReference>
<proteinExistence type="inferred from homology"/>
<dbReference type="InterPro" id="IPR039461">
    <property type="entry name" value="Peptidase_M49"/>
</dbReference>
<comment type="catalytic activity">
    <reaction evidence="1 15">
        <text>Release of an N-terminal dipeptide from a peptide comprising four or more residues, with broad specificity. Also acts on dipeptidyl 2-naphthylamides.</text>
        <dbReference type="EC" id="3.4.14.4"/>
    </reaction>
</comment>
<dbReference type="EC" id="3.4.14.4" evidence="4 15"/>
<keyword evidence="8 15" id="KW-0645">Protease</keyword>
<comment type="caution">
    <text evidence="18">The sequence shown here is derived from an EMBL/GenBank/DDBJ whole genome shotgun (WGS) entry which is preliminary data.</text>
</comment>
<dbReference type="GO" id="GO:0046872">
    <property type="term" value="F:metal ion binding"/>
    <property type="evidence" value="ECO:0007669"/>
    <property type="project" value="UniProtKB-KW"/>
</dbReference>
<dbReference type="GO" id="GO:0004177">
    <property type="term" value="F:aminopeptidase activity"/>
    <property type="evidence" value="ECO:0007669"/>
    <property type="project" value="UniProtKB-KW"/>
</dbReference>
<keyword evidence="6 15" id="KW-0031">Aminopeptidase</keyword>
<evidence type="ECO:0000256" key="3">
    <source>
        <dbReference type="ARBA" id="ARBA00010200"/>
    </source>
</evidence>
<evidence type="ECO:0000256" key="6">
    <source>
        <dbReference type="ARBA" id="ARBA00022438"/>
    </source>
</evidence>
<evidence type="ECO:0000256" key="10">
    <source>
        <dbReference type="ARBA" id="ARBA00022801"/>
    </source>
</evidence>
<dbReference type="FunFam" id="3.30.540.30:FF:000001">
    <property type="entry name" value="Dipeptidyl peptidase 3"/>
    <property type="match status" value="1"/>
</dbReference>
<dbReference type="FunFam" id="3.30.540.30:FF:000002">
    <property type="entry name" value="Dipeptidyl peptidase 3"/>
    <property type="match status" value="1"/>
</dbReference>
<accession>A0AAV6VMU0</accession>
<evidence type="ECO:0000256" key="2">
    <source>
        <dbReference type="ARBA" id="ARBA00004496"/>
    </source>
</evidence>
<gene>
    <name evidence="18" type="ORF">JTE90_007220</name>
</gene>
<evidence type="ECO:0000256" key="8">
    <source>
        <dbReference type="ARBA" id="ARBA00022670"/>
    </source>
</evidence>
<dbReference type="GO" id="GO:0008235">
    <property type="term" value="F:metalloexopeptidase activity"/>
    <property type="evidence" value="ECO:0007669"/>
    <property type="project" value="InterPro"/>
</dbReference>
<keyword evidence="12 15" id="KW-0482">Metalloprotease</keyword>
<dbReference type="PIRSF" id="PIRSF007828">
    <property type="entry name" value="Dipeptidyl-peptidase_III"/>
    <property type="match status" value="1"/>
</dbReference>
<dbReference type="InterPro" id="IPR005317">
    <property type="entry name" value="Dipeptidyl-peptase3"/>
</dbReference>
<evidence type="ECO:0000256" key="13">
    <source>
        <dbReference type="ARBA" id="ARBA00031288"/>
    </source>
</evidence>
<keyword evidence="7 15" id="KW-0963">Cytoplasm</keyword>
<evidence type="ECO:0000256" key="1">
    <source>
        <dbReference type="ARBA" id="ARBA00001336"/>
    </source>
</evidence>
<reference evidence="18 19" key="1">
    <citation type="journal article" date="2022" name="Nat. Ecol. Evol.">
        <title>A masculinizing supergene underlies an exaggerated male reproductive morph in a spider.</title>
        <authorList>
            <person name="Hendrickx F."/>
            <person name="De Corte Z."/>
            <person name="Sonet G."/>
            <person name="Van Belleghem S.M."/>
            <person name="Kostlbacher S."/>
            <person name="Vangestel C."/>
        </authorList>
    </citation>
    <scope>NUCLEOTIDE SEQUENCE [LARGE SCALE GENOMIC DNA]</scope>
    <source>
        <strain evidence="18">W744_W776</strain>
    </source>
</reference>
<name>A0AAV6VMU0_9ARAC</name>
<dbReference type="GO" id="GO:0006508">
    <property type="term" value="P:proteolysis"/>
    <property type="evidence" value="ECO:0007669"/>
    <property type="project" value="UniProtKB-KW"/>
</dbReference>
<dbReference type="GO" id="GO:0005737">
    <property type="term" value="C:cytoplasm"/>
    <property type="evidence" value="ECO:0007669"/>
    <property type="project" value="UniProtKB-SubCell"/>
</dbReference>
<feature type="active site" evidence="16">
    <location>
        <position position="450"/>
    </location>
</feature>
<evidence type="ECO:0000256" key="17">
    <source>
        <dbReference type="PIRSR" id="PIRSR007828-2"/>
    </source>
</evidence>
<feature type="binding site" evidence="17">
    <location>
        <position position="507"/>
    </location>
    <ligand>
        <name>Zn(2+)</name>
        <dbReference type="ChEBI" id="CHEBI:29105"/>
        <note>catalytic</note>
    </ligand>
</feature>
<protein>
    <recommendedName>
        <fullName evidence="5 15">Dipeptidyl peptidase 3</fullName>
        <ecNumber evidence="4 15">3.4.14.4</ecNumber>
    </recommendedName>
    <alternativeName>
        <fullName evidence="13 15">Dipeptidyl aminopeptidase III</fullName>
    </alternativeName>
    <alternativeName>
        <fullName evidence="14 15">Dipeptidyl peptidase III</fullName>
    </alternativeName>
</protein>
<evidence type="ECO:0000256" key="4">
    <source>
        <dbReference type="ARBA" id="ARBA00012063"/>
    </source>
</evidence>
<evidence type="ECO:0000256" key="9">
    <source>
        <dbReference type="ARBA" id="ARBA00022723"/>
    </source>
</evidence>
<dbReference type="Pfam" id="PF03571">
    <property type="entry name" value="Peptidase_M49"/>
    <property type="match status" value="1"/>
</dbReference>
<dbReference type="PANTHER" id="PTHR23422:SF11">
    <property type="entry name" value="DIPEPTIDYL PEPTIDASE 3"/>
    <property type="match status" value="1"/>
</dbReference>
<dbReference type="GO" id="GO:0008239">
    <property type="term" value="F:dipeptidyl-peptidase activity"/>
    <property type="evidence" value="ECO:0007669"/>
    <property type="project" value="UniProtKB-UniRule"/>
</dbReference>
<dbReference type="EMBL" id="JAFNEN010000054">
    <property type="protein sequence ID" value="KAG8197481.1"/>
    <property type="molecule type" value="Genomic_DNA"/>
</dbReference>
<dbReference type="Proteomes" id="UP000827092">
    <property type="component" value="Unassembled WGS sequence"/>
</dbReference>
<dbReference type="PANTHER" id="PTHR23422">
    <property type="entry name" value="DIPEPTIDYL PEPTIDASE III-RELATED"/>
    <property type="match status" value="1"/>
</dbReference>
<evidence type="ECO:0000256" key="14">
    <source>
        <dbReference type="ARBA" id="ARBA00032119"/>
    </source>
</evidence>
<sequence length="724" mass="82923">MSDELKKAEFIFPNKTPFALLNCDEAFNELTEKEKLYAHYLNKASWVGGLICLLQCSQESPLVYCLLHQLFSLQSVSELKEVALKECEFTEEEFQAFLIYACGFFVNMGNYKGMGDSKFIPNLTQEKFEKLIRSSKYAKDFPSDVERLLSNSLDKIFSLTNSDCRLGFPSKGVTKYLSKNITEEDDVIVKNFMKEQNIEAWNTRLIKRKDETGKECYEIRLASTLQQSGEEDQSMLSKHTLNGNDFVITRGDYSQLLELVNWNLSIAKRYAANENQEKMIENYIHSFRTGSLKAHKDGSRFWVKDKGPVVESYIGFIENYRDPAGTRAEFESFVAIVNKKMSAKLTELVNAAEQFLPLLPWPKAFEKDKFMRPDFTSLDVVTFASSSVPGGINIPNYYEVKEQDGFKNVSLGNVLSVKPSEPPNYLNKADQDIILNNINNAYEVGVALHELLGHGSGKQFKEESKGNFNFDAHKVINYETNKEVTSWYKEGETYDSVFGQFSSTMEECRAECVSLHLTDVPEILKIFSYEGEQAEVIIYACWLTMCLSGLQSLQMYDLKGQVWLQAHSEARFAILNVLLDAGEDFVKLEETTGEDGKPDLLLSVDKNKIASVGKPAIAKFLGRIQLYKSTADFKSAKEMFDKYTAVTSDGKYPFFNYREIIMERKKPRKFFVQPNTVLEGNNVVLRNYEDTAESMIKSWVDRFQDAKIYSILQELWEKDRPYFE</sequence>
<evidence type="ECO:0000256" key="11">
    <source>
        <dbReference type="ARBA" id="ARBA00022833"/>
    </source>
</evidence>
<comment type="subcellular location">
    <subcellularLocation>
        <location evidence="2">Cytoplasm</location>
    </subcellularLocation>
</comment>
<evidence type="ECO:0000256" key="7">
    <source>
        <dbReference type="ARBA" id="ARBA00022490"/>
    </source>
</evidence>
<comment type="similarity">
    <text evidence="3 15">Belongs to the peptidase M49 family.</text>
</comment>
<organism evidence="18 19">
    <name type="scientific">Oedothorax gibbosus</name>
    <dbReference type="NCBI Taxonomy" id="931172"/>
    <lineage>
        <taxon>Eukaryota</taxon>
        <taxon>Metazoa</taxon>
        <taxon>Ecdysozoa</taxon>
        <taxon>Arthropoda</taxon>
        <taxon>Chelicerata</taxon>
        <taxon>Arachnida</taxon>
        <taxon>Araneae</taxon>
        <taxon>Araneomorphae</taxon>
        <taxon>Entelegynae</taxon>
        <taxon>Araneoidea</taxon>
        <taxon>Linyphiidae</taxon>
        <taxon>Erigoninae</taxon>
        <taxon>Oedothorax</taxon>
    </lineage>
</organism>
<keyword evidence="10 15" id="KW-0378">Hydrolase</keyword>
<dbReference type="Gene3D" id="3.30.540.30">
    <property type="match status" value="3"/>
</dbReference>
<feature type="binding site" evidence="17">
    <location>
        <position position="454"/>
    </location>
    <ligand>
        <name>Zn(2+)</name>
        <dbReference type="ChEBI" id="CHEBI:29105"/>
        <note>catalytic</note>
    </ligand>
</feature>